<gene>
    <name evidence="7" type="primary">LOC112683031</name>
</gene>
<keyword evidence="3" id="KW-0862">Zinc</keyword>
<dbReference type="InterPro" id="IPR046341">
    <property type="entry name" value="SET_dom_sf"/>
</dbReference>
<reference evidence="7" key="1">
    <citation type="submission" date="2025-08" db="UniProtKB">
        <authorList>
            <consortium name="RefSeq"/>
        </authorList>
    </citation>
    <scope>IDENTIFICATION</scope>
    <source>
        <tissue evidence="7">Whole body</tissue>
    </source>
</reference>
<sequence length="532" mass="60520">MLMTDAMNSKKLGINCCAFCGVVASNKCAACSLVVYCSKEHQKAHWNKHKKECISYEVQNNSKLCNFLIAKRNINQFDVIIQEEPLVLGPKFPTLEPICVKCLQYLKRSESTVESLCEQCLWPICGFGCKISINPHIHNEECKILQTGADKIAKTNNYMYEILTPLKCLLLQFNDNKWSRLMEMESHMKHRGPDSQVYEEINSICNYLRTNYLSEIKIKASSDLIHKICGILDVNALDVHVAGMELTALYPNVSKMEHNCLPNTSITFDKFGHISVSAARKIAKNEHLSTMYTNALWGTRERRAHLLSTKYFECHCDRCSDATELGTNFSTVICNVKNFCKGNLTPKYPLDDSSEWECDRCPTTVSSNKIDAILMDLNHTAEKALTNPSINSLENALSKLKTHLHSNHYLCFNLKHTLIQLYGHSMGYKHSMLTEDLLKRKLKLCRDMFNVLNILDPLYIRLNIYTSVVLYELHLVLLETAARISENKAESKGMCNEAKILLSKALDMLKNEPEGSPGFKLLQAYKPNKTNH</sequence>
<organism evidence="6 7">
    <name type="scientific">Sipha flava</name>
    <name type="common">yellow sugarcane aphid</name>
    <dbReference type="NCBI Taxonomy" id="143950"/>
    <lineage>
        <taxon>Eukaryota</taxon>
        <taxon>Metazoa</taxon>
        <taxon>Ecdysozoa</taxon>
        <taxon>Arthropoda</taxon>
        <taxon>Hexapoda</taxon>
        <taxon>Insecta</taxon>
        <taxon>Pterygota</taxon>
        <taxon>Neoptera</taxon>
        <taxon>Paraneoptera</taxon>
        <taxon>Hemiptera</taxon>
        <taxon>Sternorrhyncha</taxon>
        <taxon>Aphidomorpha</taxon>
        <taxon>Aphidoidea</taxon>
        <taxon>Aphididae</taxon>
        <taxon>Sipha</taxon>
    </lineage>
</organism>
<dbReference type="Gene3D" id="2.170.270.10">
    <property type="entry name" value="SET domain"/>
    <property type="match status" value="1"/>
</dbReference>
<evidence type="ECO:0000313" key="7">
    <source>
        <dbReference type="RefSeq" id="XP_025409659.1"/>
    </source>
</evidence>
<evidence type="ECO:0000256" key="3">
    <source>
        <dbReference type="ARBA" id="ARBA00022833"/>
    </source>
</evidence>
<evidence type="ECO:0000256" key="4">
    <source>
        <dbReference type="PROSITE-ProRule" id="PRU00134"/>
    </source>
</evidence>
<keyword evidence="1" id="KW-0479">Metal-binding</keyword>
<dbReference type="PANTHER" id="PTHR46455">
    <property type="entry name" value="SET AND MYND DOMAIN CONTAINING, ARTHROPOD-SPECIFIC, MEMBER 4, ISOFORM A"/>
    <property type="match status" value="1"/>
</dbReference>
<dbReference type="SUPFAM" id="SSF82199">
    <property type="entry name" value="SET domain"/>
    <property type="match status" value="1"/>
</dbReference>
<dbReference type="InterPro" id="IPR002893">
    <property type="entry name" value="Znf_MYND"/>
</dbReference>
<name>A0A8B8FFJ7_9HEMI</name>
<dbReference type="Pfam" id="PF01753">
    <property type="entry name" value="zf-MYND"/>
    <property type="match status" value="1"/>
</dbReference>
<protein>
    <submittedName>
        <fullName evidence="7">SET domain-containing protein SmydA-8-like</fullName>
    </submittedName>
</protein>
<keyword evidence="2 4" id="KW-0863">Zinc-finger</keyword>
<evidence type="ECO:0000256" key="1">
    <source>
        <dbReference type="ARBA" id="ARBA00022723"/>
    </source>
</evidence>
<dbReference type="OrthoDB" id="3174329at2759"/>
<dbReference type="CDD" id="cd20071">
    <property type="entry name" value="SET_SMYD"/>
    <property type="match status" value="1"/>
</dbReference>
<dbReference type="GeneID" id="112683031"/>
<dbReference type="GO" id="GO:0008270">
    <property type="term" value="F:zinc ion binding"/>
    <property type="evidence" value="ECO:0007669"/>
    <property type="project" value="UniProtKB-KW"/>
</dbReference>
<evidence type="ECO:0000259" key="5">
    <source>
        <dbReference type="PROSITE" id="PS50865"/>
    </source>
</evidence>
<accession>A0A8B8FFJ7</accession>
<proteinExistence type="predicted"/>
<dbReference type="InterPro" id="IPR053010">
    <property type="entry name" value="SET_SmydA-8"/>
</dbReference>
<evidence type="ECO:0000256" key="2">
    <source>
        <dbReference type="ARBA" id="ARBA00022771"/>
    </source>
</evidence>
<feature type="domain" description="MYND-type" evidence="5">
    <location>
        <begin position="17"/>
        <end position="53"/>
    </location>
</feature>
<dbReference type="Proteomes" id="UP000694846">
    <property type="component" value="Unplaced"/>
</dbReference>
<keyword evidence="6" id="KW-1185">Reference proteome</keyword>
<dbReference type="SUPFAM" id="SSF144232">
    <property type="entry name" value="HIT/MYND zinc finger-like"/>
    <property type="match status" value="1"/>
</dbReference>
<dbReference type="RefSeq" id="XP_025409659.1">
    <property type="nucleotide sequence ID" value="XM_025553874.1"/>
</dbReference>
<dbReference type="PROSITE" id="PS50865">
    <property type="entry name" value="ZF_MYND_2"/>
    <property type="match status" value="1"/>
</dbReference>
<dbReference type="Gene3D" id="6.10.140.2220">
    <property type="match status" value="2"/>
</dbReference>
<evidence type="ECO:0000313" key="6">
    <source>
        <dbReference type="Proteomes" id="UP000694846"/>
    </source>
</evidence>
<dbReference type="PANTHER" id="PTHR46455:SF2">
    <property type="entry name" value="AT24727P"/>
    <property type="match status" value="1"/>
</dbReference>
<dbReference type="AlphaFoldDB" id="A0A8B8FFJ7"/>
<dbReference type="Gene3D" id="1.10.220.160">
    <property type="match status" value="1"/>
</dbReference>